<evidence type="ECO:0000313" key="2">
    <source>
        <dbReference type="EMBL" id="CEI72540.1"/>
    </source>
</evidence>
<gene>
    <name evidence="2" type="ORF">FRIFI_1000</name>
</gene>
<accession>A0A2P2BQB9</accession>
<feature type="domain" description="CarD-like/TRCF RNAP-interacting" evidence="1">
    <location>
        <begin position="2"/>
        <end position="53"/>
    </location>
</feature>
<dbReference type="Pfam" id="PF02559">
    <property type="entry name" value="CarD_TRCF_RID"/>
    <property type="match status" value="1"/>
</dbReference>
<dbReference type="Proteomes" id="UP000245695">
    <property type="component" value="Chromosome 1"/>
</dbReference>
<dbReference type="SUPFAM" id="SSF141259">
    <property type="entry name" value="CarD-like"/>
    <property type="match status" value="1"/>
</dbReference>
<name>A0A2P2BQB9_9FIRM</name>
<dbReference type="Gene3D" id="2.40.10.170">
    <property type="match status" value="1"/>
</dbReference>
<reference evidence="2 3" key="1">
    <citation type="submission" date="2014-09" db="EMBL/GenBank/DDBJ databases">
        <authorList>
            <person name="Hornung B.V."/>
        </authorList>
    </citation>
    <scope>NUCLEOTIDE SEQUENCE [LARGE SCALE GENOMIC DNA]</scope>
    <source>
        <strain evidence="2 3">FRIFI</strain>
    </source>
</reference>
<dbReference type="EMBL" id="LN650648">
    <property type="protein sequence ID" value="CEI72540.1"/>
    <property type="molecule type" value="Genomic_DNA"/>
</dbReference>
<dbReference type="InterPro" id="IPR036101">
    <property type="entry name" value="CarD-like/TRCF_RID_sf"/>
</dbReference>
<dbReference type="Gene3D" id="1.20.58.1290">
    <property type="entry name" value="CarD-like, C-terminal domain"/>
    <property type="match status" value="1"/>
</dbReference>
<dbReference type="KEGG" id="rhom:FRIFI_1000"/>
<dbReference type="RefSeq" id="WP_092926411.1">
    <property type="nucleotide sequence ID" value="NZ_FJTZ01000012.1"/>
</dbReference>
<protein>
    <submittedName>
        <fullName evidence="2">CarD-like/TRCF domain</fullName>
    </submittedName>
</protein>
<evidence type="ECO:0000259" key="1">
    <source>
        <dbReference type="Pfam" id="PF02559"/>
    </source>
</evidence>
<dbReference type="AlphaFoldDB" id="A0A2P2BQB9"/>
<dbReference type="InterPro" id="IPR042215">
    <property type="entry name" value="CarD-like_C"/>
</dbReference>
<evidence type="ECO:0000313" key="3">
    <source>
        <dbReference type="Proteomes" id="UP000245695"/>
    </source>
</evidence>
<sequence length="167" mass="19428">MYKIGEFIIYSNCGLCEVEDIGPLNISGINNKKDYYTLKPIYENGKIFIPIDTDVFMRAISTYEEVQQLIDGISSMEEMDCNEKNVNLLQSKYKRFIKNYECVDLLAVILGVYKKKYNGKKLGQVDEKFMKLAKGLINDEFSIALGISREEVEKYIKEKVRDRQYNN</sequence>
<proteinExistence type="predicted"/>
<keyword evidence="3" id="KW-1185">Reference proteome</keyword>
<dbReference type="InterPro" id="IPR003711">
    <property type="entry name" value="CarD-like/TRCF_RID"/>
</dbReference>
<organism evidence="2 3">
    <name type="scientific">Romboutsia hominis</name>
    <dbReference type="NCBI Taxonomy" id="1507512"/>
    <lineage>
        <taxon>Bacteria</taxon>
        <taxon>Bacillati</taxon>
        <taxon>Bacillota</taxon>
        <taxon>Clostridia</taxon>
        <taxon>Peptostreptococcales</taxon>
        <taxon>Peptostreptococcaceae</taxon>
        <taxon>Romboutsia</taxon>
    </lineage>
</organism>